<evidence type="ECO:0000313" key="2">
    <source>
        <dbReference type="Proteomes" id="UP000034400"/>
    </source>
</evidence>
<name>A0ABD4AUP4_9BURK</name>
<dbReference type="Proteomes" id="UP000034400">
    <property type="component" value="Unassembled WGS sequence"/>
</dbReference>
<sequence length="49" mass="5363">MDLSGITQMQLNDIAKLMNGRPRQTLGWKTPEEAMAMELAAAGLAKRCT</sequence>
<dbReference type="AlphaFoldDB" id="A0ABD4AUP4"/>
<comment type="caution">
    <text evidence="1">The sequence shown here is derived from an EMBL/GenBank/DDBJ whole genome shotgun (WGS) entry which is preliminary data.</text>
</comment>
<proteinExistence type="predicted"/>
<protein>
    <submittedName>
        <fullName evidence="1">Transposase</fullName>
    </submittedName>
</protein>
<accession>A0ABD4AUP4</accession>
<evidence type="ECO:0000313" key="1">
    <source>
        <dbReference type="EMBL" id="KKL41265.1"/>
    </source>
</evidence>
<reference evidence="1 2" key="1">
    <citation type="submission" date="2015-03" db="EMBL/GenBank/DDBJ databases">
        <title>Draft genome sequences of the Burkholderia contaminans strains LMG 23361 and FFH2055 and Burkholderia cenocepacia K56-2.</title>
        <authorList>
            <person name="Bloodworth R.A."/>
            <person name="Selin C."/>
            <person name="Lopez De Volder M.A."/>
            <person name="Degrossi J."/>
            <person name="Drevinek P."/>
            <person name="Galanternik L."/>
            <person name="Cardona S.T."/>
        </authorList>
    </citation>
    <scope>NUCLEOTIDE SEQUENCE [LARGE SCALE GENOMIC DNA]</scope>
    <source>
        <strain evidence="1 2">LMG 23361</strain>
    </source>
</reference>
<dbReference type="EMBL" id="LASD01000005">
    <property type="protein sequence ID" value="KKL41265.1"/>
    <property type="molecule type" value="Genomic_DNA"/>
</dbReference>
<organism evidence="1 2">
    <name type="scientific">Burkholderia contaminans LMG 23361</name>
    <dbReference type="NCBI Taxonomy" id="1334628"/>
    <lineage>
        <taxon>Bacteria</taxon>
        <taxon>Pseudomonadati</taxon>
        <taxon>Pseudomonadota</taxon>
        <taxon>Betaproteobacteria</taxon>
        <taxon>Burkholderiales</taxon>
        <taxon>Burkholderiaceae</taxon>
        <taxon>Burkholderia</taxon>
        <taxon>Burkholderia cepacia complex</taxon>
    </lineage>
</organism>
<gene>
    <name evidence="1" type="ORF">WR31_15420</name>
</gene>